<dbReference type="AlphaFoldDB" id="G4TRV7"/>
<evidence type="ECO:0000313" key="2">
    <source>
        <dbReference type="Proteomes" id="UP000007148"/>
    </source>
</evidence>
<proteinExistence type="predicted"/>
<gene>
    <name evidence="1" type="ORF">PIIN_08004</name>
</gene>
<sequence>MDALTVPKLTPAISKTKTVQFEQIDKHFEGTIDVSIDSLDIYPLLHLWDPDYGVNGWGPISICPVSQGSSRYYVLRGTRTISDLRVYNAKKPDGAKPIQTWQARVFNSLVLNEPLLRIWIYGTQERPGRSKHGIGDIMSLMSPHKAQGNTVLRNAILCLPSTTLQQRVIRIFNMPNYEQIHRVFNNSGPFARVAVSDVYYIVQQRTDNYLALTRLLLSDLERQIAQLRPPLPPEGQTQFFARISACSSEKEVYNSISAHAKLFFDKKPDQKAWIQRVLRPEIPYVFGEIVFSSVSFAQRLRRLYRDWVLRAQVLCSFTGVDTLKPMMAASSSPQLDQGPVPWTKILRELMSNSSLIVIVDEDSGSELRPQDWAMPQLKRSVLLTWASARLKNSLSDWHLFFQRCSDLGLPLSADGASVLNDLSSVRIVK</sequence>
<dbReference type="HOGENOM" id="CLU_639536_0_0_1"/>
<comment type="caution">
    <text evidence="1">The sequence shown here is derived from an EMBL/GenBank/DDBJ whole genome shotgun (WGS) entry which is preliminary data.</text>
</comment>
<dbReference type="InParanoid" id="G4TRV7"/>
<reference evidence="1 2" key="1">
    <citation type="journal article" date="2011" name="PLoS Pathog.">
        <title>Endophytic Life Strategies Decoded by Genome and Transcriptome Analyses of the Mutualistic Root Symbiont Piriformospora indica.</title>
        <authorList>
            <person name="Zuccaro A."/>
            <person name="Lahrmann U."/>
            <person name="Guldener U."/>
            <person name="Langen G."/>
            <person name="Pfiffi S."/>
            <person name="Biedenkopf D."/>
            <person name="Wong P."/>
            <person name="Samans B."/>
            <person name="Grimm C."/>
            <person name="Basiewicz M."/>
            <person name="Murat C."/>
            <person name="Martin F."/>
            <person name="Kogel K.H."/>
        </authorList>
    </citation>
    <scope>NUCLEOTIDE SEQUENCE [LARGE SCALE GENOMIC DNA]</scope>
    <source>
        <strain evidence="1 2">DSM 11827</strain>
    </source>
</reference>
<dbReference type="Proteomes" id="UP000007148">
    <property type="component" value="Unassembled WGS sequence"/>
</dbReference>
<protein>
    <submittedName>
        <fullName evidence="1">Uncharacterized protein</fullName>
    </submittedName>
</protein>
<accession>G4TRV7</accession>
<keyword evidence="2" id="KW-1185">Reference proteome</keyword>
<name>G4TRV7_SERID</name>
<dbReference type="EMBL" id="CAFZ01000275">
    <property type="protein sequence ID" value="CCA74050.1"/>
    <property type="molecule type" value="Genomic_DNA"/>
</dbReference>
<organism evidence="1 2">
    <name type="scientific">Serendipita indica (strain DSM 11827)</name>
    <name type="common">Root endophyte fungus</name>
    <name type="synonym">Piriformospora indica</name>
    <dbReference type="NCBI Taxonomy" id="1109443"/>
    <lineage>
        <taxon>Eukaryota</taxon>
        <taxon>Fungi</taxon>
        <taxon>Dikarya</taxon>
        <taxon>Basidiomycota</taxon>
        <taxon>Agaricomycotina</taxon>
        <taxon>Agaricomycetes</taxon>
        <taxon>Sebacinales</taxon>
        <taxon>Serendipitaceae</taxon>
        <taxon>Serendipita</taxon>
    </lineage>
</organism>
<evidence type="ECO:0000313" key="1">
    <source>
        <dbReference type="EMBL" id="CCA74050.1"/>
    </source>
</evidence>